<evidence type="ECO:0000313" key="2">
    <source>
        <dbReference type="EMBL" id="CEM10968.1"/>
    </source>
</evidence>
<feature type="compositionally biased region" description="Acidic residues" evidence="1">
    <location>
        <begin position="1131"/>
        <end position="1141"/>
    </location>
</feature>
<protein>
    <submittedName>
        <fullName evidence="2">Uncharacterized protein</fullName>
    </submittedName>
</protein>
<feature type="region of interest" description="Disordered" evidence="1">
    <location>
        <begin position="481"/>
        <end position="511"/>
    </location>
</feature>
<organism evidence="2">
    <name type="scientific">Chromera velia CCMP2878</name>
    <dbReference type="NCBI Taxonomy" id="1169474"/>
    <lineage>
        <taxon>Eukaryota</taxon>
        <taxon>Sar</taxon>
        <taxon>Alveolata</taxon>
        <taxon>Colpodellida</taxon>
        <taxon>Chromeraceae</taxon>
        <taxon>Chromera</taxon>
    </lineage>
</organism>
<feature type="compositionally biased region" description="Basic and acidic residues" evidence="1">
    <location>
        <begin position="489"/>
        <end position="498"/>
    </location>
</feature>
<sequence>MPLVSVDVDRLAVYRAFAFASSSSEAQHQQQAAGGWGPDENGSFGLLPLSSPHRHTAITSMPVSMLSALSAVSLDTHATRPKNQASGGHEKETRAKAVEDWSVATTQTILRPAQAASLGSLPPLRPPIDFGTPTRISFRSSHRGKGFLDCLLPPTQATLDALCPPPLAPPLFLSPFESLPPLFNILPLCIGPGASIQTRGEAAALFHLTEALDQTIQTSSDGHTTTPFALAALLRVQDALATLSPSGVPGRSGGRLKKGELFEAVVAAGEPALRELLTHPGLLAERANLLEKAVSHSSESVNSPMHSPTASRRQRNDARISSAAAGFVDALLRCLLQNATAPVLFPPNFSRLLYKNIPLTECISVKPRSHTWGQKTKRETGDSLGHAVGPSDIFTGLLCRQLTSIQNKPHSPSPHGNLQTPNPFRAPSSSLRVPPGLTNQSSGSLPPLIGRGAFCLLGLGIPKKHHVGRGRRPRTVADLLQESRWGAETSRRGSKETDLASGRQQGRQEMPEYCSNPVGLLFYWRWADGQSYDPKDISKCGRDGRVVTEVGGRAAQLVWPLENGTPIDCEDMWGDKAPASGSLRVGAGVSVEALSDVGEDGGLSVLGGVEAVRIQEGGKGENISAAMAREATEAGDAGREQGWTFEMWLRMPLRAGEGVSVRSPSVSSSLNLFSVGTGLSLLYHLESNKLLLQTGAGQEDRERGRGRRFSSEGRRPSFFRSFVFQRHQNGQGEDGGGGGRRDEPLIPLGRWTHIGLRVPWSGGPVEACVSTSSLELAALNREGEGERNETLLVCPELPGDSLRGSLGCAPRIGGGGMIYFEATEVRLWGVCLSAAAIASQRGRVLPCATAERGTTRLRRLRWVVEGETPSSTSAAPLPPPSNTRSTPPFGRGLPSPVAPPSSSEPPARLPAKAGVNHTPSPMAPHSTTHKHPAERQTGTRLLPQKHSSPTGPAAAPPTVALPVHLPRALQEDEIKPRNFGEMSPITKRVFEVPLSYRPHPRTDPADPLPTSPVSRRALRAKERMRIAPPDSLARIGLTGSALYREVLGLLSEEVRRLWVEEGEAVVDAEECRRARRRRRRRELWRRFRRHTGQAEEDPFGLEFLDDGEQEREEKGEGGLAEVVEAEREGQEVEEDVSEGEEERQNQQETTQAEKALRAWIPSEGEISALISRAVESVSSTPSAALEGDSLKGTHSDFLEISRQGLGVSLGSRFWVCESSVRIGVAGLGCLTTLAGWPRPLYLPAVRESAVHTGLSEVPIPLSGDAKGRLRTAASPVKYRDRQRERERVGARWTKDDEASESAAACQTFDKMVEDGVVDYAARKADEAGVFFRSALNTVSTFVKSRSFLTADSASESVQRLQLDAQTLEALRPPPDIWMRLRAGAVLCTACRVAAVAKEFGRNGVHPVYRGLLLVVSCFLSERLRDIVTEMDQVESLKSQLTALARVGGGTSLPRALQRFRLETEAQTAAASFVGGDWDHCSRLAKEVSDEDLGLIVLKKELRQRVRFRWGTEAERDPTKTFEECRTGLLSRSVRRGIVIMAAITQSPQCRAEMHSRVLSASLASSSLTLPIPLNGVCVRQRSGGGEEMEKETQTEREKVVKATTKVTREVCGQSLSWSRSGGMHCPVCENESPISDGARRKEWGGPKARRPRLLLCWVTLRRFEADRLRRCPLCEAEIDSQAVKDHECLCPVCGVGQLPPVPRLSDGTLAVSAMSCPT</sequence>
<name>A0A0G4FDL8_9ALVE</name>
<feature type="region of interest" description="Disordered" evidence="1">
    <location>
        <begin position="294"/>
        <end position="317"/>
    </location>
</feature>
<feature type="region of interest" description="Disordered" evidence="1">
    <location>
        <begin position="1108"/>
        <end position="1152"/>
    </location>
</feature>
<proteinExistence type="predicted"/>
<reference evidence="2" key="1">
    <citation type="submission" date="2014-11" db="EMBL/GenBank/DDBJ databases">
        <authorList>
            <person name="Otto D Thomas"/>
            <person name="Naeem Raeece"/>
        </authorList>
    </citation>
    <scope>NUCLEOTIDE SEQUENCE</scope>
</reference>
<dbReference type="EMBL" id="CDMZ01000286">
    <property type="protein sequence ID" value="CEM10968.1"/>
    <property type="molecule type" value="Genomic_DNA"/>
</dbReference>
<feature type="compositionally biased region" description="Basic and acidic residues" evidence="1">
    <location>
        <begin position="698"/>
        <end position="713"/>
    </location>
</feature>
<feature type="region of interest" description="Disordered" evidence="1">
    <location>
        <begin position="405"/>
        <end position="444"/>
    </location>
</feature>
<feature type="region of interest" description="Disordered" evidence="1">
    <location>
        <begin position="694"/>
        <end position="713"/>
    </location>
</feature>
<evidence type="ECO:0000256" key="1">
    <source>
        <dbReference type="SAM" id="MobiDB-lite"/>
    </source>
</evidence>
<gene>
    <name evidence="2" type="ORF">Cvel_3205</name>
</gene>
<dbReference type="VEuPathDB" id="CryptoDB:Cvel_3205"/>
<feature type="compositionally biased region" description="Polar residues" evidence="1">
    <location>
        <begin position="295"/>
        <end position="311"/>
    </location>
</feature>
<feature type="region of interest" description="Disordered" evidence="1">
    <location>
        <begin position="861"/>
        <end position="935"/>
    </location>
</feature>
<accession>A0A0G4FDL8</accession>